<proteinExistence type="predicted"/>
<sequence>METLIFQPLIDYLARVPAILSPIGTGIGDDGLWWVKFQIDIVNPLSWHVVQEFGCVINYLSLNERLPTLFYPVSPAPYLNGGPGEYLSWVIESKDKEFTPAILRQWLEGRLPNPVDQLSEWNLG</sequence>
<dbReference type="AlphaFoldDB" id="A0A1M5BIZ8"/>
<dbReference type="STRING" id="1121884.SAMN02745131_02604"/>
<accession>A0A1M5BIZ8</accession>
<protein>
    <submittedName>
        <fullName evidence="1">Uncharacterized protein</fullName>
    </submittedName>
</protein>
<dbReference type="RefSeq" id="WP_072835768.1">
    <property type="nucleotide sequence ID" value="NZ_FQUU01000010.1"/>
</dbReference>
<organism evidence="1 2">
    <name type="scientific">Flavisolibacter ginsengisoli DSM 18119</name>
    <dbReference type="NCBI Taxonomy" id="1121884"/>
    <lineage>
        <taxon>Bacteria</taxon>
        <taxon>Pseudomonadati</taxon>
        <taxon>Bacteroidota</taxon>
        <taxon>Chitinophagia</taxon>
        <taxon>Chitinophagales</taxon>
        <taxon>Chitinophagaceae</taxon>
        <taxon>Flavisolibacter</taxon>
    </lineage>
</organism>
<dbReference type="OrthoDB" id="8450629at2"/>
<name>A0A1M5BIZ8_9BACT</name>
<reference evidence="1 2" key="1">
    <citation type="submission" date="2016-11" db="EMBL/GenBank/DDBJ databases">
        <authorList>
            <person name="Jaros S."/>
            <person name="Januszkiewicz K."/>
            <person name="Wedrychowicz H."/>
        </authorList>
    </citation>
    <scope>NUCLEOTIDE SEQUENCE [LARGE SCALE GENOMIC DNA]</scope>
    <source>
        <strain evidence="1 2">DSM 18119</strain>
    </source>
</reference>
<evidence type="ECO:0000313" key="2">
    <source>
        <dbReference type="Proteomes" id="UP000184048"/>
    </source>
</evidence>
<gene>
    <name evidence="1" type="ORF">SAMN02745131_02604</name>
</gene>
<evidence type="ECO:0000313" key="1">
    <source>
        <dbReference type="EMBL" id="SHF42408.1"/>
    </source>
</evidence>
<keyword evidence="2" id="KW-1185">Reference proteome</keyword>
<dbReference type="EMBL" id="FQUU01000010">
    <property type="protein sequence ID" value="SHF42408.1"/>
    <property type="molecule type" value="Genomic_DNA"/>
</dbReference>
<dbReference type="Proteomes" id="UP000184048">
    <property type="component" value="Unassembled WGS sequence"/>
</dbReference>